<organism evidence="1 2">
    <name type="scientific">Planotetraspora mira</name>
    <dbReference type="NCBI Taxonomy" id="58121"/>
    <lineage>
        <taxon>Bacteria</taxon>
        <taxon>Bacillati</taxon>
        <taxon>Actinomycetota</taxon>
        <taxon>Actinomycetes</taxon>
        <taxon>Streptosporangiales</taxon>
        <taxon>Streptosporangiaceae</taxon>
        <taxon>Planotetraspora</taxon>
    </lineage>
</organism>
<dbReference type="EMBL" id="BOOO01000047">
    <property type="protein sequence ID" value="GII34169.1"/>
    <property type="molecule type" value="Genomic_DNA"/>
</dbReference>
<keyword evidence="2" id="KW-1185">Reference proteome</keyword>
<evidence type="ECO:0000313" key="2">
    <source>
        <dbReference type="Proteomes" id="UP000650628"/>
    </source>
</evidence>
<proteinExistence type="predicted"/>
<dbReference type="InterPro" id="IPR046042">
    <property type="entry name" value="DUF6000"/>
</dbReference>
<sequence>MRFPTPDDPEMVAAVERYVVPGEGALRRYLNLLHGNFLELPELERSQFGRDLATSARQISDDELALLLDGEWRSRLTAAWLIGIGRRTHFRDRLAEMLLNSELVYSGQGYCFAFARFADESAAAALVAYLGRYLPDPDCYYDQHWAIGALLHLDERLSTEHASHFLAPEGLWARSAMRDRDPAELKEEMDRLCVFAETITV</sequence>
<dbReference type="AlphaFoldDB" id="A0A8J3U186"/>
<gene>
    <name evidence="1" type="ORF">Pmi06nite_76110</name>
</gene>
<reference evidence="1 2" key="1">
    <citation type="submission" date="2021-01" db="EMBL/GenBank/DDBJ databases">
        <title>Whole genome shotgun sequence of Planotetraspora mira NBRC 15435.</title>
        <authorList>
            <person name="Komaki H."/>
            <person name="Tamura T."/>
        </authorList>
    </citation>
    <scope>NUCLEOTIDE SEQUENCE [LARGE SCALE GENOMIC DNA]</scope>
    <source>
        <strain evidence="1 2">NBRC 15435</strain>
    </source>
</reference>
<dbReference type="Proteomes" id="UP000650628">
    <property type="component" value="Unassembled WGS sequence"/>
</dbReference>
<dbReference type="Pfam" id="PF19463">
    <property type="entry name" value="DUF6000"/>
    <property type="match status" value="1"/>
</dbReference>
<protein>
    <submittedName>
        <fullName evidence="1">Uncharacterized protein</fullName>
    </submittedName>
</protein>
<comment type="caution">
    <text evidence="1">The sequence shown here is derived from an EMBL/GenBank/DDBJ whole genome shotgun (WGS) entry which is preliminary data.</text>
</comment>
<evidence type="ECO:0000313" key="1">
    <source>
        <dbReference type="EMBL" id="GII34169.1"/>
    </source>
</evidence>
<dbReference type="RefSeq" id="WP_203957979.1">
    <property type="nucleotide sequence ID" value="NZ_BOOO01000047.1"/>
</dbReference>
<name>A0A8J3U186_9ACTN</name>
<accession>A0A8J3U186</accession>